<gene>
    <name evidence="2" type="ORF">OCK74_25030</name>
</gene>
<evidence type="ECO:0000256" key="1">
    <source>
        <dbReference type="SAM" id="SignalP"/>
    </source>
</evidence>
<evidence type="ECO:0008006" key="4">
    <source>
        <dbReference type="Google" id="ProtNLM"/>
    </source>
</evidence>
<proteinExistence type="predicted"/>
<feature type="chain" id="PRO_5040786001" description="Lipoprotein" evidence="1">
    <location>
        <begin position="21"/>
        <end position="178"/>
    </location>
</feature>
<dbReference type="EMBL" id="JAOTIF010000033">
    <property type="protein sequence ID" value="MCU7552408.1"/>
    <property type="molecule type" value="Genomic_DNA"/>
</dbReference>
<reference evidence="2" key="1">
    <citation type="submission" date="2022-09" db="EMBL/GenBank/DDBJ databases">
        <authorList>
            <person name="Yuan C."/>
            <person name="Ke Z."/>
        </authorList>
    </citation>
    <scope>NUCLEOTIDE SEQUENCE</scope>
    <source>
        <strain evidence="2">LB-8</strain>
    </source>
</reference>
<evidence type="ECO:0000313" key="3">
    <source>
        <dbReference type="Proteomes" id="UP001155483"/>
    </source>
</evidence>
<keyword evidence="1" id="KW-0732">Signal</keyword>
<dbReference type="Proteomes" id="UP001155483">
    <property type="component" value="Unassembled WGS sequence"/>
</dbReference>
<dbReference type="PROSITE" id="PS51257">
    <property type="entry name" value="PROKAR_LIPOPROTEIN"/>
    <property type="match status" value="1"/>
</dbReference>
<keyword evidence="3" id="KW-1185">Reference proteome</keyword>
<organism evidence="2 3">
    <name type="scientific">Paraflavisolibacter caeni</name>
    <dbReference type="NCBI Taxonomy" id="2982496"/>
    <lineage>
        <taxon>Bacteria</taxon>
        <taxon>Pseudomonadati</taxon>
        <taxon>Bacteroidota</taxon>
        <taxon>Chitinophagia</taxon>
        <taxon>Chitinophagales</taxon>
        <taxon>Chitinophagaceae</taxon>
        <taxon>Paraflavisolibacter</taxon>
    </lineage>
</organism>
<dbReference type="AlphaFoldDB" id="A0A9X2Y2C7"/>
<protein>
    <recommendedName>
        <fullName evidence="4">Lipoprotein</fullName>
    </recommendedName>
</protein>
<comment type="caution">
    <text evidence="2">The sequence shown here is derived from an EMBL/GenBank/DDBJ whole genome shotgun (WGS) entry which is preliminary data.</text>
</comment>
<feature type="signal peptide" evidence="1">
    <location>
        <begin position="1"/>
        <end position="20"/>
    </location>
</feature>
<accession>A0A9X2Y2C7</accession>
<name>A0A9X2Y2C7_9BACT</name>
<reference evidence="2" key="2">
    <citation type="submission" date="2023-04" db="EMBL/GenBank/DDBJ databases">
        <title>Paracnuella aquatica gen. nov., sp. nov., a member of the family Chitinophagaceae isolated from a hot spring.</title>
        <authorList>
            <person name="Wang C."/>
        </authorList>
    </citation>
    <scope>NUCLEOTIDE SEQUENCE</scope>
    <source>
        <strain evidence="2">LB-8</strain>
    </source>
</reference>
<dbReference type="RefSeq" id="WP_279299845.1">
    <property type="nucleotide sequence ID" value="NZ_JAOTIF010000033.1"/>
</dbReference>
<evidence type="ECO:0000313" key="2">
    <source>
        <dbReference type="EMBL" id="MCU7552408.1"/>
    </source>
</evidence>
<sequence>MKPIASAAIMAVISVSALFSSCKKDDNAPPPVSSASLSPGKAGASFKTNTDFGKSNSFNVRNTATTFATSQTSSGLRDIKLQIGEDDGTRVIYFDLAVRSTASTASGNISINLSSISGLPLGHVRLEKNAYISVFSEWGQSTSGTITITRLTASEIEGTFSTTAGKWTINNGSFAGKF</sequence>